<keyword evidence="2" id="KW-1185">Reference proteome</keyword>
<feature type="region of interest" description="Disordered" evidence="1">
    <location>
        <begin position="327"/>
        <end position="359"/>
    </location>
</feature>
<proteinExistence type="predicted"/>
<evidence type="ECO:0000313" key="3">
    <source>
        <dbReference type="WBParaSite" id="nRc.2.0.1.t06488-RA"/>
    </source>
</evidence>
<feature type="compositionally biased region" description="Polar residues" evidence="1">
    <location>
        <begin position="341"/>
        <end position="359"/>
    </location>
</feature>
<organism evidence="2 3">
    <name type="scientific">Romanomermis culicivorax</name>
    <name type="common">Nematode worm</name>
    <dbReference type="NCBI Taxonomy" id="13658"/>
    <lineage>
        <taxon>Eukaryota</taxon>
        <taxon>Metazoa</taxon>
        <taxon>Ecdysozoa</taxon>
        <taxon>Nematoda</taxon>
        <taxon>Enoplea</taxon>
        <taxon>Dorylaimia</taxon>
        <taxon>Mermithida</taxon>
        <taxon>Mermithoidea</taxon>
        <taxon>Mermithidae</taxon>
        <taxon>Romanomermis</taxon>
    </lineage>
</organism>
<reference evidence="3" key="1">
    <citation type="submission" date="2022-11" db="UniProtKB">
        <authorList>
            <consortium name="WormBaseParasite"/>
        </authorList>
    </citation>
    <scope>IDENTIFICATION</scope>
</reference>
<feature type="compositionally biased region" description="Basic and acidic residues" evidence="1">
    <location>
        <begin position="189"/>
        <end position="204"/>
    </location>
</feature>
<protein>
    <submittedName>
        <fullName evidence="3">Uncharacterized protein</fullName>
    </submittedName>
</protein>
<accession>A0A915HYI2</accession>
<dbReference type="Proteomes" id="UP000887565">
    <property type="component" value="Unplaced"/>
</dbReference>
<dbReference type="AlphaFoldDB" id="A0A915HYI2"/>
<evidence type="ECO:0000313" key="2">
    <source>
        <dbReference type="Proteomes" id="UP000887565"/>
    </source>
</evidence>
<sequence>MPMPADSMASSYPCYVQLAFPKGMMFVFETFTTTPEDWTSLFSLVDGEHTIAVSFDGADDWVGIYTLLGTQFWTNRQKKNKDPIVKAIHFDAYPVYNAPAPFPHNSLDAAEIDHLTETIITAFHNVALSEVLPANFAHRVYPTISQIALTGIMRGTVLNGFRSIKVLMRTTHPKLLTAPKVPKKKKKKQKDEWNKSQDISHDEDPALQPRSMFDDVKCLQAAVASTIKSGLKDRLIELLNFSVSPMYKLAIRDRLQYETDPALPPIPHEVDDVWMATGSDASQLSCHWPHFSLHRVPPPNKLMLTICCLATLKTSIQQRIRPSTTVCGTAPMATPDPDSLSRPSQATLEPTSATGPPCD</sequence>
<evidence type="ECO:0000256" key="1">
    <source>
        <dbReference type="SAM" id="MobiDB-lite"/>
    </source>
</evidence>
<feature type="region of interest" description="Disordered" evidence="1">
    <location>
        <begin position="177"/>
        <end position="208"/>
    </location>
</feature>
<dbReference type="WBParaSite" id="nRc.2.0.1.t06488-RA">
    <property type="protein sequence ID" value="nRc.2.0.1.t06488-RA"/>
    <property type="gene ID" value="nRc.2.0.1.g06488"/>
</dbReference>
<name>A0A915HYI2_ROMCU</name>